<accession>A0A1I3QMX0</accession>
<gene>
    <name evidence="2" type="ORF">SAMN04488095_2609</name>
</gene>
<dbReference type="InterPro" id="IPR011008">
    <property type="entry name" value="Dimeric_a/b-barrel"/>
</dbReference>
<dbReference type="EMBL" id="FORA01000003">
    <property type="protein sequence ID" value="SFJ35443.1"/>
    <property type="molecule type" value="Genomic_DNA"/>
</dbReference>
<dbReference type="Pfam" id="PF07978">
    <property type="entry name" value="NIPSNAP"/>
    <property type="match status" value="1"/>
</dbReference>
<evidence type="ECO:0000313" key="2">
    <source>
        <dbReference type="EMBL" id="SFJ35443.1"/>
    </source>
</evidence>
<dbReference type="InterPro" id="IPR012577">
    <property type="entry name" value="NIPSNAP"/>
</dbReference>
<dbReference type="SUPFAM" id="SSF54909">
    <property type="entry name" value="Dimeric alpha+beta barrel"/>
    <property type="match status" value="1"/>
</dbReference>
<protein>
    <submittedName>
        <fullName evidence="2">NIPSNAP protein</fullName>
    </submittedName>
</protein>
<name>A0A1I3QMX0_9RHOB</name>
<dbReference type="Gene3D" id="3.30.70.100">
    <property type="match status" value="1"/>
</dbReference>
<evidence type="ECO:0000259" key="1">
    <source>
        <dbReference type="Pfam" id="PF07978"/>
    </source>
</evidence>
<reference evidence="2 3" key="1">
    <citation type="submission" date="2016-10" db="EMBL/GenBank/DDBJ databases">
        <authorList>
            <person name="de Groot N.N."/>
        </authorList>
    </citation>
    <scope>NUCLEOTIDE SEQUENCE [LARGE SCALE GENOMIC DNA]</scope>
    <source>
        <strain evidence="2 3">DSM 19073</strain>
    </source>
</reference>
<proteinExistence type="predicted"/>
<keyword evidence="3" id="KW-1185">Reference proteome</keyword>
<dbReference type="OrthoDB" id="9798776at2"/>
<dbReference type="Proteomes" id="UP000199110">
    <property type="component" value="Unassembled WGS sequence"/>
</dbReference>
<sequence length="110" mass="12662">MITCTVHYELDPDKLAEFEIYAKAWIHLVTRLGGTHHGYFMPHEGANDRASCHFSFASLAAYEDYRARMDADPECQRVYAFARDTGCIRRYDRTFERPLLQGASPEELGL</sequence>
<feature type="domain" description="NIPSNAP" evidence="1">
    <location>
        <begin position="7"/>
        <end position="98"/>
    </location>
</feature>
<evidence type="ECO:0000313" key="3">
    <source>
        <dbReference type="Proteomes" id="UP000199110"/>
    </source>
</evidence>
<organism evidence="2 3">
    <name type="scientific">Jannaschia pohangensis</name>
    <dbReference type="NCBI Taxonomy" id="390807"/>
    <lineage>
        <taxon>Bacteria</taxon>
        <taxon>Pseudomonadati</taxon>
        <taxon>Pseudomonadota</taxon>
        <taxon>Alphaproteobacteria</taxon>
        <taxon>Rhodobacterales</taxon>
        <taxon>Roseobacteraceae</taxon>
        <taxon>Jannaschia</taxon>
    </lineage>
</organism>
<dbReference type="RefSeq" id="WP_092781381.1">
    <property type="nucleotide sequence ID" value="NZ_FORA01000003.1"/>
</dbReference>
<dbReference type="AlphaFoldDB" id="A0A1I3QMX0"/>
<dbReference type="STRING" id="390807.SAMN04488095_2609"/>